<dbReference type="InterPro" id="IPR036397">
    <property type="entry name" value="RNaseH_sf"/>
</dbReference>
<keyword evidence="5" id="KW-1185">Reference proteome</keyword>
<dbReference type="InterPro" id="IPR043502">
    <property type="entry name" value="DNA/RNA_pol_sf"/>
</dbReference>
<dbReference type="AlphaFoldDB" id="A0A6P5M8D4"/>
<proteinExistence type="predicted"/>
<evidence type="ECO:0000259" key="2">
    <source>
        <dbReference type="PROSITE" id="PS50878"/>
    </source>
</evidence>
<evidence type="ECO:0000259" key="4">
    <source>
        <dbReference type="PROSITE" id="PS50994"/>
    </source>
</evidence>
<dbReference type="Gene3D" id="3.30.420.10">
    <property type="entry name" value="Ribonuclease H-like superfamily/Ribonuclease H"/>
    <property type="match status" value="2"/>
</dbReference>
<dbReference type="GO" id="GO:0015074">
    <property type="term" value="P:DNA integration"/>
    <property type="evidence" value="ECO:0007669"/>
    <property type="project" value="InterPro"/>
</dbReference>
<dbReference type="PROSITE" id="PS50994">
    <property type="entry name" value="INTEGRASE"/>
    <property type="match status" value="1"/>
</dbReference>
<dbReference type="Pfam" id="PF00078">
    <property type="entry name" value="RVT_1"/>
    <property type="match status" value="1"/>
</dbReference>
<dbReference type="Pfam" id="PF17919">
    <property type="entry name" value="RT_RNaseH_2"/>
    <property type="match status" value="1"/>
</dbReference>
<dbReference type="PANTHER" id="PTHR48475">
    <property type="entry name" value="RIBONUCLEASE H"/>
    <property type="match status" value="1"/>
</dbReference>
<dbReference type="Gene3D" id="3.30.70.270">
    <property type="match status" value="2"/>
</dbReference>
<dbReference type="KEGG" id="adu:110273035"/>
<sequence length="625" mass="70532">MEVYVDDMLVKTKEETDLLTDLSQVFNTVRLHGMRLNPTKCTFAVEAGKFLGFMLTQRGIKVNPDKCKAILEMKSSTCLREVQQLNGRLAALSRFLAGSALRSLLPFSLLRKGCHFEWTPECEEAFQEFKRFLSQPPILTRPIVGEELVVYLSVADRAVASALIQEDEVGQHPVYFTSKVLQGPELNLTPITAVFSSAHDKSPNEPAHEADPPEEGHCEQNGPMGNRALRIRPEIRSSDGNKSSMPHRLPSKIRWRSREKIHYMGVIFRWVLQQGWKRCKHNTGQEGGTQIEVSLKFEFPASNNQVEYEALIAGLKLAEEVGATKVMIFSDSQVVTSQINREYQAKDPNIKRYLDKILEHLRPFEETEVKHITRDLNSRVDAFSKLASTKRGGNNRSLIQETLPEPSVVKTEVVQDVFEVAGLDLGWMKPLVEYLKFDILPKEEKEAKRIRREAQNYTLVKNILYKRGISTPLLKCIPTLKTTEVLEEVHNGICGNHLGARSLARKGLDLLGPFPQASGQVKYLIVGVDYFTKWIEVEPLATITTQRSRKFFYKNIITRYGVPNSITTDNGTQFTDSTFKNLVASMKIKHQFTSVEHPQANGQAEAANKVILAGLKKRLQDAKGA</sequence>
<feature type="compositionally biased region" description="Basic and acidic residues" evidence="1">
    <location>
        <begin position="198"/>
        <end position="218"/>
    </location>
</feature>
<dbReference type="InterPro" id="IPR002156">
    <property type="entry name" value="RNaseH_domain"/>
</dbReference>
<gene>
    <name evidence="6" type="primary">LOC110273035</name>
</gene>
<dbReference type="GeneID" id="110273035"/>
<dbReference type="Pfam" id="PF00665">
    <property type="entry name" value="rve"/>
    <property type="match status" value="1"/>
</dbReference>
<dbReference type="InterPro" id="IPR001584">
    <property type="entry name" value="Integrase_cat-core"/>
</dbReference>
<dbReference type="PROSITE" id="PS50879">
    <property type="entry name" value="RNASE_H_1"/>
    <property type="match status" value="1"/>
</dbReference>
<dbReference type="InterPro" id="IPR012337">
    <property type="entry name" value="RNaseH-like_sf"/>
</dbReference>
<accession>A0A6P5M8D4</accession>
<evidence type="ECO:0000259" key="3">
    <source>
        <dbReference type="PROSITE" id="PS50879"/>
    </source>
</evidence>
<name>A0A6P5M8D4_ARADU</name>
<feature type="domain" description="Integrase catalytic" evidence="4">
    <location>
        <begin position="498"/>
        <end position="625"/>
    </location>
</feature>
<dbReference type="GO" id="GO:0004523">
    <property type="term" value="F:RNA-DNA hybrid ribonuclease activity"/>
    <property type="evidence" value="ECO:0007669"/>
    <property type="project" value="InterPro"/>
</dbReference>
<feature type="domain" description="RNase H type-1" evidence="3">
    <location>
        <begin position="230"/>
        <end position="389"/>
    </location>
</feature>
<dbReference type="InterPro" id="IPR043128">
    <property type="entry name" value="Rev_trsase/Diguanyl_cyclase"/>
</dbReference>
<dbReference type="InterPro" id="IPR041577">
    <property type="entry name" value="RT_RNaseH_2"/>
</dbReference>
<reference evidence="5" key="1">
    <citation type="journal article" date="2016" name="Nat. Genet.">
        <title>The genome sequences of Arachis duranensis and Arachis ipaensis, the diploid ancestors of cultivated peanut.</title>
        <authorList>
            <person name="Bertioli D.J."/>
            <person name="Cannon S.B."/>
            <person name="Froenicke L."/>
            <person name="Huang G."/>
            <person name="Farmer A.D."/>
            <person name="Cannon E.K."/>
            <person name="Liu X."/>
            <person name="Gao D."/>
            <person name="Clevenger J."/>
            <person name="Dash S."/>
            <person name="Ren L."/>
            <person name="Moretzsohn M.C."/>
            <person name="Shirasawa K."/>
            <person name="Huang W."/>
            <person name="Vidigal B."/>
            <person name="Abernathy B."/>
            <person name="Chu Y."/>
            <person name="Niederhuth C.E."/>
            <person name="Umale P."/>
            <person name="Araujo A.C."/>
            <person name="Kozik A."/>
            <person name="Kim K.D."/>
            <person name="Burow M.D."/>
            <person name="Varshney R.K."/>
            <person name="Wang X."/>
            <person name="Zhang X."/>
            <person name="Barkley N."/>
            <person name="Guimaraes P.M."/>
            <person name="Isobe S."/>
            <person name="Guo B."/>
            <person name="Liao B."/>
            <person name="Stalker H.T."/>
            <person name="Schmitz R.J."/>
            <person name="Scheffler B.E."/>
            <person name="Leal-Bertioli S.C."/>
            <person name="Xun X."/>
            <person name="Jackson S.A."/>
            <person name="Michelmore R."/>
            <person name="Ozias-Akins P."/>
        </authorList>
    </citation>
    <scope>NUCLEOTIDE SEQUENCE [LARGE SCALE GENOMIC DNA]</scope>
    <source>
        <strain evidence="5">cv. V14167</strain>
    </source>
</reference>
<dbReference type="CDD" id="cd09279">
    <property type="entry name" value="RNase_HI_like"/>
    <property type="match status" value="1"/>
</dbReference>
<evidence type="ECO:0000256" key="1">
    <source>
        <dbReference type="SAM" id="MobiDB-lite"/>
    </source>
</evidence>
<reference evidence="6" key="2">
    <citation type="submission" date="2025-08" db="UniProtKB">
        <authorList>
            <consortium name="RefSeq"/>
        </authorList>
    </citation>
    <scope>IDENTIFICATION</scope>
    <source>
        <tissue evidence="6">Whole plant</tissue>
    </source>
</reference>
<evidence type="ECO:0000313" key="6">
    <source>
        <dbReference type="RefSeq" id="XP_020981529.1"/>
    </source>
</evidence>
<dbReference type="GO" id="GO:0003676">
    <property type="term" value="F:nucleic acid binding"/>
    <property type="evidence" value="ECO:0007669"/>
    <property type="project" value="InterPro"/>
</dbReference>
<feature type="region of interest" description="Disordered" evidence="1">
    <location>
        <begin position="197"/>
        <end position="225"/>
    </location>
</feature>
<dbReference type="Proteomes" id="UP000515211">
    <property type="component" value="Chromosome 6"/>
</dbReference>
<dbReference type="PANTHER" id="PTHR48475:SF2">
    <property type="entry name" value="RIBONUCLEASE H"/>
    <property type="match status" value="1"/>
</dbReference>
<organism evidence="5 6">
    <name type="scientific">Arachis duranensis</name>
    <name type="common">Wild peanut</name>
    <dbReference type="NCBI Taxonomy" id="130453"/>
    <lineage>
        <taxon>Eukaryota</taxon>
        <taxon>Viridiplantae</taxon>
        <taxon>Streptophyta</taxon>
        <taxon>Embryophyta</taxon>
        <taxon>Tracheophyta</taxon>
        <taxon>Spermatophyta</taxon>
        <taxon>Magnoliopsida</taxon>
        <taxon>eudicotyledons</taxon>
        <taxon>Gunneridae</taxon>
        <taxon>Pentapetalae</taxon>
        <taxon>rosids</taxon>
        <taxon>fabids</taxon>
        <taxon>Fabales</taxon>
        <taxon>Fabaceae</taxon>
        <taxon>Papilionoideae</taxon>
        <taxon>50 kb inversion clade</taxon>
        <taxon>dalbergioids sensu lato</taxon>
        <taxon>Dalbergieae</taxon>
        <taxon>Pterocarpus clade</taxon>
        <taxon>Arachis</taxon>
    </lineage>
</organism>
<dbReference type="Pfam" id="PF13456">
    <property type="entry name" value="RVT_3"/>
    <property type="match status" value="1"/>
</dbReference>
<evidence type="ECO:0000313" key="5">
    <source>
        <dbReference type="Proteomes" id="UP000515211"/>
    </source>
</evidence>
<dbReference type="InterPro" id="IPR000477">
    <property type="entry name" value="RT_dom"/>
</dbReference>
<dbReference type="SUPFAM" id="SSF56672">
    <property type="entry name" value="DNA/RNA polymerases"/>
    <property type="match status" value="1"/>
</dbReference>
<feature type="domain" description="Reverse transcriptase" evidence="2">
    <location>
        <begin position="1"/>
        <end position="55"/>
    </location>
</feature>
<dbReference type="SUPFAM" id="SSF53098">
    <property type="entry name" value="Ribonuclease H-like"/>
    <property type="match status" value="1"/>
</dbReference>
<dbReference type="RefSeq" id="XP_020981529.1">
    <property type="nucleotide sequence ID" value="XM_021125870.1"/>
</dbReference>
<dbReference type="PROSITE" id="PS50878">
    <property type="entry name" value="RT_POL"/>
    <property type="match status" value="1"/>
</dbReference>
<protein>
    <submittedName>
        <fullName evidence="6">Uncharacterized protein LOC110273035</fullName>
    </submittedName>
</protein>